<evidence type="ECO:0000259" key="10">
    <source>
        <dbReference type="PROSITE" id="PS51195"/>
    </source>
</evidence>
<evidence type="ECO:0000259" key="9">
    <source>
        <dbReference type="PROSITE" id="PS51194"/>
    </source>
</evidence>
<evidence type="ECO:0000256" key="5">
    <source>
        <dbReference type="ARBA" id="ARBA00038437"/>
    </source>
</evidence>
<dbReference type="InterPro" id="IPR000629">
    <property type="entry name" value="RNA-helicase_DEAD-box_CS"/>
</dbReference>
<comment type="similarity">
    <text evidence="5 7">Belongs to the DEAD box helicase family.</text>
</comment>
<evidence type="ECO:0000313" key="11">
    <source>
        <dbReference type="EMBL" id="ACV29110.1"/>
    </source>
</evidence>
<proteinExistence type="inferred from homology"/>
<dbReference type="AlphaFoldDB" id="C7RHZ9"/>
<dbReference type="HOGENOM" id="CLU_003041_21_1_9"/>
<keyword evidence="1 7" id="KW-0547">Nucleotide-binding</keyword>
<dbReference type="GO" id="GO:0016787">
    <property type="term" value="F:hydrolase activity"/>
    <property type="evidence" value="ECO:0007669"/>
    <property type="project" value="UniProtKB-KW"/>
</dbReference>
<dbReference type="Gene3D" id="3.40.50.300">
    <property type="entry name" value="P-loop containing nucleotide triphosphate hydrolases"/>
    <property type="match status" value="2"/>
</dbReference>
<dbReference type="InterPro" id="IPR050079">
    <property type="entry name" value="DEAD_box_RNA_helicase"/>
</dbReference>
<dbReference type="SMART" id="SM00490">
    <property type="entry name" value="HELICc"/>
    <property type="match status" value="1"/>
</dbReference>
<dbReference type="PROSITE" id="PS00039">
    <property type="entry name" value="DEAD_ATP_HELICASE"/>
    <property type="match status" value="1"/>
</dbReference>
<feature type="domain" description="Helicase ATP-binding" evidence="8">
    <location>
        <begin position="32"/>
        <end position="202"/>
    </location>
</feature>
<evidence type="ECO:0000256" key="7">
    <source>
        <dbReference type="RuleBase" id="RU000492"/>
    </source>
</evidence>
<keyword evidence="12" id="KW-1185">Reference proteome</keyword>
<keyword evidence="4 7" id="KW-0067">ATP-binding</keyword>
<gene>
    <name evidence="11" type="ordered locus">Apre_1083</name>
</gene>
<dbReference type="InterPro" id="IPR044742">
    <property type="entry name" value="DEAD/DEAH_RhlB"/>
</dbReference>
<dbReference type="Pfam" id="PF00270">
    <property type="entry name" value="DEAD"/>
    <property type="match status" value="1"/>
</dbReference>
<evidence type="ECO:0000256" key="4">
    <source>
        <dbReference type="ARBA" id="ARBA00022840"/>
    </source>
</evidence>
<evidence type="ECO:0000256" key="2">
    <source>
        <dbReference type="ARBA" id="ARBA00022801"/>
    </source>
</evidence>
<dbReference type="eggNOG" id="COG0513">
    <property type="taxonomic scope" value="Bacteria"/>
</dbReference>
<dbReference type="Pfam" id="PF00271">
    <property type="entry name" value="Helicase_C"/>
    <property type="match status" value="1"/>
</dbReference>
<dbReference type="GO" id="GO:0003676">
    <property type="term" value="F:nucleic acid binding"/>
    <property type="evidence" value="ECO:0007669"/>
    <property type="project" value="InterPro"/>
</dbReference>
<dbReference type="CDD" id="cd00268">
    <property type="entry name" value="DEADc"/>
    <property type="match status" value="1"/>
</dbReference>
<dbReference type="Gene3D" id="3.30.70.330">
    <property type="match status" value="1"/>
</dbReference>
<dbReference type="SMART" id="SM00487">
    <property type="entry name" value="DEXDc"/>
    <property type="match status" value="1"/>
</dbReference>
<dbReference type="Pfam" id="PF03880">
    <property type="entry name" value="DbpA"/>
    <property type="match status" value="1"/>
</dbReference>
<dbReference type="PROSITE" id="PS51192">
    <property type="entry name" value="HELICASE_ATP_BIND_1"/>
    <property type="match status" value="1"/>
</dbReference>
<dbReference type="GO" id="GO:0005524">
    <property type="term" value="F:ATP binding"/>
    <property type="evidence" value="ECO:0007669"/>
    <property type="project" value="UniProtKB-KW"/>
</dbReference>
<reference evidence="11 12" key="1">
    <citation type="journal article" date="2009" name="Stand. Genomic Sci.">
        <title>Complete genome sequence of Anaerococcus prevotii type strain (PC1).</title>
        <authorList>
            <person name="Labutti K."/>
            <person name="Pukall R."/>
            <person name="Steenblock K."/>
            <person name="Glavina Del Rio T."/>
            <person name="Tice H."/>
            <person name="Copeland A."/>
            <person name="Cheng J.F."/>
            <person name="Lucas S."/>
            <person name="Chen F."/>
            <person name="Nolan M."/>
            <person name="Bruce D."/>
            <person name="Goodwin L."/>
            <person name="Pitluck S."/>
            <person name="Ivanova N."/>
            <person name="Mavromatis K."/>
            <person name="Ovchinnikova G."/>
            <person name="Pati A."/>
            <person name="Chen A."/>
            <person name="Palaniappan K."/>
            <person name="Land M."/>
            <person name="Hauser L."/>
            <person name="Chang Y.J."/>
            <person name="Jeffries C.D."/>
            <person name="Chain P."/>
            <person name="Saunders E."/>
            <person name="Brettin T."/>
            <person name="Detter J.C."/>
            <person name="Han C."/>
            <person name="Goker M."/>
            <person name="Bristow J."/>
            <person name="Eisen J.A."/>
            <person name="Markowitz V."/>
            <person name="Hugenholtz P."/>
            <person name="Kyrpides N.C."/>
            <person name="Klenk H.P."/>
            <person name="Lapidus A."/>
        </authorList>
    </citation>
    <scope>NUCLEOTIDE SEQUENCE [LARGE SCALE GENOMIC DNA]</scope>
    <source>
        <strain evidence="12">ATCC 9321 / DSM 20548 / JCM 6508 / NCTC 11806 / PC1</strain>
    </source>
</reference>
<dbReference type="Proteomes" id="UP000002294">
    <property type="component" value="Chromosome"/>
</dbReference>
<dbReference type="InterPro" id="IPR014014">
    <property type="entry name" value="RNA_helicase_DEAD_Q_motif"/>
</dbReference>
<dbReference type="SUPFAM" id="SSF52540">
    <property type="entry name" value="P-loop containing nucleoside triphosphate hydrolases"/>
    <property type="match status" value="1"/>
</dbReference>
<keyword evidence="3 7" id="KW-0347">Helicase</keyword>
<dbReference type="GO" id="GO:0003724">
    <property type="term" value="F:RNA helicase activity"/>
    <property type="evidence" value="ECO:0007669"/>
    <property type="project" value="InterPro"/>
</dbReference>
<dbReference type="PROSITE" id="PS51194">
    <property type="entry name" value="HELICASE_CTER"/>
    <property type="match status" value="1"/>
</dbReference>
<dbReference type="CDD" id="cd18787">
    <property type="entry name" value="SF2_C_DEAD"/>
    <property type="match status" value="1"/>
</dbReference>
<evidence type="ECO:0000256" key="1">
    <source>
        <dbReference type="ARBA" id="ARBA00022741"/>
    </source>
</evidence>
<sequence length="536" mass="61728">MKFNELNIGNEILRAIDDLGYEKPSPIQEESIPHLLEGNDLIGKSQTGSGKTAAFAIPIIENIEANGITQALILCPTRELCIQVSKEIEKLYKYKKEIKILSVYGGSHIVRQIKSLKKGVEIVVGTPGRLMDLMRRKVLKLDQLKTVVLDEADEMFDMGFRDDMKFILDRTNPNRQTCFFSATMGPEIQEFSKLYQTNPYEVKIKSKEVTVDRIDQYYIKLKESMKEEALMRLLEIHKANLAIVFCNTKRKVDRLVESLTKKNYLVDGLHGDLKQSSRDQVMKKFRNKTIQILVATDIAARGLDVDDVDIVFNYDLPQLDEYYVHRIGRTARAGKSGLSFSLISGRDNNRLRQIENYTKANIKQMPVPTLVQMDRQSDLRLIEDISSKLDKNEDLSREKDILIRLMEKGYDPFMICQVLLKDKLDINNNHEKLEGIDLKSEKKSKSKSNNKTKKKYDKEMTTLFMNRGKIDNFTKDKIIKALARMAKVPKDKIGQIRIQKTYSFIDIEKPEAFKAIRAIDNKKISSKKVKIEESNK</sequence>
<keyword evidence="2 7" id="KW-0378">Hydrolase</keyword>
<dbReference type="InterPro" id="IPR027417">
    <property type="entry name" value="P-loop_NTPase"/>
</dbReference>
<dbReference type="PROSITE" id="PS51195">
    <property type="entry name" value="Q_MOTIF"/>
    <property type="match status" value="1"/>
</dbReference>
<evidence type="ECO:0000313" key="12">
    <source>
        <dbReference type="Proteomes" id="UP000002294"/>
    </source>
</evidence>
<accession>C7RHZ9</accession>
<organism evidence="11 12">
    <name type="scientific">Anaerococcus prevotii (strain ATCC 9321 / DSM 20548 / JCM 6508 / NCTC 11806 / PC1)</name>
    <name type="common">Peptostreptococcus prevotii</name>
    <name type="synonym">Peptococcus prevotii</name>
    <dbReference type="NCBI Taxonomy" id="525919"/>
    <lineage>
        <taxon>Bacteria</taxon>
        <taxon>Bacillati</taxon>
        <taxon>Bacillota</taxon>
        <taxon>Tissierellia</taxon>
        <taxon>Tissierellales</taxon>
        <taxon>Peptoniphilaceae</taxon>
        <taxon>Anaerococcus</taxon>
    </lineage>
</organism>
<evidence type="ECO:0000259" key="8">
    <source>
        <dbReference type="PROSITE" id="PS51192"/>
    </source>
</evidence>
<name>C7RHZ9_ANAPD</name>
<evidence type="ECO:0000256" key="6">
    <source>
        <dbReference type="PROSITE-ProRule" id="PRU00552"/>
    </source>
</evidence>
<dbReference type="RefSeq" id="WP_015778013.1">
    <property type="nucleotide sequence ID" value="NC_013171.1"/>
</dbReference>
<dbReference type="InterPro" id="IPR005580">
    <property type="entry name" value="DbpA/CsdA_RNA-bd_dom"/>
</dbReference>
<evidence type="ECO:0000256" key="3">
    <source>
        <dbReference type="ARBA" id="ARBA00022806"/>
    </source>
</evidence>
<dbReference type="STRING" id="525919.Apre_1083"/>
<protein>
    <submittedName>
        <fullName evidence="11">DEAD/DEAH box helicase domain protein</fullName>
    </submittedName>
</protein>
<feature type="domain" description="Helicase C-terminal" evidence="9">
    <location>
        <begin position="213"/>
        <end position="373"/>
    </location>
</feature>
<dbReference type="InterPro" id="IPR014001">
    <property type="entry name" value="Helicase_ATP-bd"/>
</dbReference>
<feature type="short sequence motif" description="Q motif" evidence="6">
    <location>
        <begin position="1"/>
        <end position="29"/>
    </location>
</feature>
<dbReference type="GO" id="GO:0005829">
    <property type="term" value="C:cytosol"/>
    <property type="evidence" value="ECO:0007669"/>
    <property type="project" value="TreeGrafter"/>
</dbReference>
<dbReference type="InterPro" id="IPR012677">
    <property type="entry name" value="Nucleotide-bd_a/b_plait_sf"/>
</dbReference>
<dbReference type="OrthoDB" id="9805696at2"/>
<dbReference type="PANTHER" id="PTHR47959:SF13">
    <property type="entry name" value="ATP-DEPENDENT RNA HELICASE RHLE"/>
    <property type="match status" value="1"/>
</dbReference>
<dbReference type="EMBL" id="CP001708">
    <property type="protein sequence ID" value="ACV29110.1"/>
    <property type="molecule type" value="Genomic_DNA"/>
</dbReference>
<dbReference type="KEGG" id="apr:Apre_1083"/>
<dbReference type="InterPro" id="IPR011545">
    <property type="entry name" value="DEAD/DEAH_box_helicase_dom"/>
</dbReference>
<feature type="domain" description="DEAD-box RNA helicase Q" evidence="10">
    <location>
        <begin position="1"/>
        <end position="29"/>
    </location>
</feature>
<dbReference type="CDD" id="cd12252">
    <property type="entry name" value="RRM_DbpA"/>
    <property type="match status" value="1"/>
</dbReference>
<dbReference type="PANTHER" id="PTHR47959">
    <property type="entry name" value="ATP-DEPENDENT RNA HELICASE RHLE-RELATED"/>
    <property type="match status" value="1"/>
</dbReference>
<dbReference type="InterPro" id="IPR001650">
    <property type="entry name" value="Helicase_C-like"/>
</dbReference>